<keyword evidence="3" id="KW-0378">Hydrolase</keyword>
<keyword evidence="1" id="KW-0645">Protease</keyword>
<dbReference type="Pfam" id="PF00665">
    <property type="entry name" value="rve"/>
    <property type="match status" value="1"/>
</dbReference>
<dbReference type="Pfam" id="PF07727">
    <property type="entry name" value="RVT_2"/>
    <property type="match status" value="1"/>
</dbReference>
<keyword evidence="7" id="KW-1185">Reference proteome</keyword>
<dbReference type="InterPro" id="IPR057670">
    <property type="entry name" value="SH3_retrovirus"/>
</dbReference>
<dbReference type="PROSITE" id="PS50994">
    <property type="entry name" value="INTEGRASE"/>
    <property type="match status" value="1"/>
</dbReference>
<evidence type="ECO:0000256" key="2">
    <source>
        <dbReference type="ARBA" id="ARBA00022723"/>
    </source>
</evidence>
<dbReference type="InterPro" id="IPR054722">
    <property type="entry name" value="PolX-like_BBD"/>
</dbReference>
<sequence length="692" mass="76770">MLASETISGYLARARVLTSEMKAVGILLDMTLLMIIVLRGLPISPILPSVPEAIKASWVVDSGAAVHITPEVSTLHNYRATPFRMAVQLGDRKIHWATGYGDVHMQWGGAKFVVRDVWYVPGFKYRLLSVKKLTEKGGEVVFNKIGAYLSMPTAPKVLLGARGGVWFLDVDEHRSARGIAALTVKALRDNAQALLWHQRYGHLSYEGLAHLVEKGLVKGIPVKEDAFRECGSSVCGECVMSKQTRLPFPGSESKTSRKLELVHMDLFGPVSIPSREGHKYVATFVDDYSRVSAVVLLSSKDEVPKIVKLGLTILENRAEAKVKFVRTDRGSEYVNKELKEWYGQKGITDQTTAGYAPEQNGVAERLNRTLLDKARALLMEANLPLSFWGDAFIMASHLRNRSPVHKRDRTPWELFTGQVPDVSGFRVFGCRAYVHVPKQKRTKLGLTKFDSVARPGIYIGPAVNAKAYRILLDDGTVQISRDVTFDEFVRVKPEKPVVWEEDSPKVPAPEDEAAEERAEPAVVHEVPAPPAGQVAEEQADDPAAAHGDGAGSCGVRRSERVRKQPERFIAGSAALPVPPDNIEEAKSRPDWPMWKKACDEEIASLYGNNTWTLVQVSRATRVIGVKWVFSYKFDASGNIERYKARLFAKGYSQVAGIDFDEVFAPIKSRLMSKFEIRDLGEVRVSVPAIQDP</sequence>
<dbReference type="AlphaFoldDB" id="A0A150G668"/>
<proteinExistence type="predicted"/>
<dbReference type="GO" id="GO:0046872">
    <property type="term" value="F:metal ion binding"/>
    <property type="evidence" value="ECO:0007669"/>
    <property type="project" value="UniProtKB-KW"/>
</dbReference>
<dbReference type="GO" id="GO:0015074">
    <property type="term" value="P:DNA integration"/>
    <property type="evidence" value="ECO:0007669"/>
    <property type="project" value="InterPro"/>
</dbReference>
<dbReference type="GO" id="GO:0003676">
    <property type="term" value="F:nucleic acid binding"/>
    <property type="evidence" value="ECO:0007669"/>
    <property type="project" value="InterPro"/>
</dbReference>
<dbReference type="OrthoDB" id="548825at2759"/>
<organism evidence="6 7">
    <name type="scientific">Gonium pectorale</name>
    <name type="common">Green alga</name>
    <dbReference type="NCBI Taxonomy" id="33097"/>
    <lineage>
        <taxon>Eukaryota</taxon>
        <taxon>Viridiplantae</taxon>
        <taxon>Chlorophyta</taxon>
        <taxon>core chlorophytes</taxon>
        <taxon>Chlorophyceae</taxon>
        <taxon>CS clade</taxon>
        <taxon>Chlamydomonadales</taxon>
        <taxon>Volvocaceae</taxon>
        <taxon>Gonium</taxon>
    </lineage>
</organism>
<evidence type="ECO:0000256" key="3">
    <source>
        <dbReference type="ARBA" id="ARBA00022801"/>
    </source>
</evidence>
<dbReference type="Pfam" id="PF25597">
    <property type="entry name" value="SH3_retrovirus"/>
    <property type="match status" value="1"/>
</dbReference>
<dbReference type="InterPro" id="IPR013103">
    <property type="entry name" value="RVT_2"/>
</dbReference>
<protein>
    <recommendedName>
        <fullName evidence="5">Integrase catalytic domain-containing protein</fullName>
    </recommendedName>
</protein>
<evidence type="ECO:0000256" key="1">
    <source>
        <dbReference type="ARBA" id="ARBA00022670"/>
    </source>
</evidence>
<feature type="region of interest" description="Disordered" evidence="4">
    <location>
        <begin position="532"/>
        <end position="558"/>
    </location>
</feature>
<dbReference type="InterPro" id="IPR001584">
    <property type="entry name" value="Integrase_cat-core"/>
</dbReference>
<dbReference type="PANTHER" id="PTHR42648:SF28">
    <property type="entry name" value="TRANSPOSON-ENCODED PROTEIN WITH RIBONUCLEASE H-LIKE AND RETROVIRUS ZINC FINGER-LIKE DOMAINS"/>
    <property type="match status" value="1"/>
</dbReference>
<keyword evidence="2" id="KW-0479">Metal-binding</keyword>
<evidence type="ECO:0000259" key="5">
    <source>
        <dbReference type="PROSITE" id="PS50994"/>
    </source>
</evidence>
<gene>
    <name evidence="6" type="ORF">GPECTOR_56g359</name>
</gene>
<name>A0A150G668_GONPE</name>
<feature type="domain" description="Integrase catalytic" evidence="5">
    <location>
        <begin position="245"/>
        <end position="419"/>
    </location>
</feature>
<dbReference type="InterPro" id="IPR025724">
    <property type="entry name" value="GAG-pre-integrase_dom"/>
</dbReference>
<evidence type="ECO:0000313" key="6">
    <source>
        <dbReference type="EMBL" id="KXZ45263.1"/>
    </source>
</evidence>
<dbReference type="GO" id="GO:0008233">
    <property type="term" value="F:peptidase activity"/>
    <property type="evidence" value="ECO:0007669"/>
    <property type="project" value="UniProtKB-KW"/>
</dbReference>
<dbReference type="InterPro" id="IPR039537">
    <property type="entry name" value="Retrotran_Ty1/copia-like"/>
</dbReference>
<dbReference type="GO" id="GO:0006508">
    <property type="term" value="P:proteolysis"/>
    <property type="evidence" value="ECO:0007669"/>
    <property type="project" value="UniProtKB-KW"/>
</dbReference>
<dbReference type="InterPro" id="IPR012337">
    <property type="entry name" value="RNaseH-like_sf"/>
</dbReference>
<dbReference type="EMBL" id="LSYV01000057">
    <property type="protein sequence ID" value="KXZ45263.1"/>
    <property type="molecule type" value="Genomic_DNA"/>
</dbReference>
<dbReference type="PANTHER" id="PTHR42648">
    <property type="entry name" value="TRANSPOSASE, PUTATIVE-RELATED"/>
    <property type="match status" value="1"/>
</dbReference>
<dbReference type="Proteomes" id="UP000075714">
    <property type="component" value="Unassembled WGS sequence"/>
</dbReference>
<dbReference type="InterPro" id="IPR036397">
    <property type="entry name" value="RNaseH_sf"/>
</dbReference>
<comment type="caution">
    <text evidence="6">The sequence shown here is derived from an EMBL/GenBank/DDBJ whole genome shotgun (WGS) entry which is preliminary data.</text>
</comment>
<evidence type="ECO:0000256" key="4">
    <source>
        <dbReference type="SAM" id="MobiDB-lite"/>
    </source>
</evidence>
<evidence type="ECO:0000313" key="7">
    <source>
        <dbReference type="Proteomes" id="UP000075714"/>
    </source>
</evidence>
<dbReference type="Pfam" id="PF13976">
    <property type="entry name" value="gag_pre-integrs"/>
    <property type="match status" value="1"/>
</dbReference>
<accession>A0A150G668</accession>
<dbReference type="Gene3D" id="3.30.420.10">
    <property type="entry name" value="Ribonuclease H-like superfamily/Ribonuclease H"/>
    <property type="match status" value="1"/>
</dbReference>
<dbReference type="STRING" id="33097.A0A150G668"/>
<reference evidence="7" key="1">
    <citation type="journal article" date="2016" name="Nat. Commun.">
        <title>The Gonium pectorale genome demonstrates co-option of cell cycle regulation during the evolution of multicellularity.</title>
        <authorList>
            <person name="Hanschen E.R."/>
            <person name="Marriage T.N."/>
            <person name="Ferris P.J."/>
            <person name="Hamaji T."/>
            <person name="Toyoda A."/>
            <person name="Fujiyama A."/>
            <person name="Neme R."/>
            <person name="Noguchi H."/>
            <person name="Minakuchi Y."/>
            <person name="Suzuki M."/>
            <person name="Kawai-Toyooka H."/>
            <person name="Smith D.R."/>
            <person name="Sparks H."/>
            <person name="Anderson J."/>
            <person name="Bakaric R."/>
            <person name="Luria V."/>
            <person name="Karger A."/>
            <person name="Kirschner M.W."/>
            <person name="Durand P.M."/>
            <person name="Michod R.E."/>
            <person name="Nozaki H."/>
            <person name="Olson B.J."/>
        </authorList>
    </citation>
    <scope>NUCLEOTIDE SEQUENCE [LARGE SCALE GENOMIC DNA]</scope>
    <source>
        <strain evidence="7">NIES-2863</strain>
    </source>
</reference>
<dbReference type="SUPFAM" id="SSF53098">
    <property type="entry name" value="Ribonuclease H-like"/>
    <property type="match status" value="1"/>
</dbReference>
<feature type="region of interest" description="Disordered" evidence="4">
    <location>
        <begin position="498"/>
        <end position="519"/>
    </location>
</feature>
<dbReference type="Pfam" id="PF22936">
    <property type="entry name" value="Pol_BBD"/>
    <property type="match status" value="1"/>
</dbReference>